<keyword evidence="7" id="KW-0472">Membrane</keyword>
<evidence type="ECO:0000256" key="7">
    <source>
        <dbReference type="SAM" id="Phobius"/>
    </source>
</evidence>
<keyword evidence="5" id="KW-0067">ATP-binding</keyword>
<accession>A0A402AIY7</accession>
<evidence type="ECO:0000256" key="2">
    <source>
        <dbReference type="ARBA" id="ARBA00022679"/>
    </source>
</evidence>
<gene>
    <name evidence="9" type="ORF">KDK_28200</name>
</gene>
<organism evidence="9 10">
    <name type="scientific">Dictyobacter kobayashii</name>
    <dbReference type="NCBI Taxonomy" id="2014872"/>
    <lineage>
        <taxon>Bacteria</taxon>
        <taxon>Bacillati</taxon>
        <taxon>Chloroflexota</taxon>
        <taxon>Ktedonobacteria</taxon>
        <taxon>Ktedonobacterales</taxon>
        <taxon>Dictyobacteraceae</taxon>
        <taxon>Dictyobacter</taxon>
    </lineage>
</organism>
<dbReference type="GO" id="GO:0005524">
    <property type="term" value="F:ATP binding"/>
    <property type="evidence" value="ECO:0007669"/>
    <property type="project" value="UniProtKB-KW"/>
</dbReference>
<evidence type="ECO:0000256" key="1">
    <source>
        <dbReference type="ARBA" id="ARBA00012513"/>
    </source>
</evidence>
<feature type="domain" description="Protein kinase" evidence="8">
    <location>
        <begin position="1"/>
        <end position="155"/>
    </location>
</feature>
<evidence type="ECO:0000313" key="10">
    <source>
        <dbReference type="Proteomes" id="UP000287188"/>
    </source>
</evidence>
<dbReference type="Proteomes" id="UP000287188">
    <property type="component" value="Unassembled WGS sequence"/>
</dbReference>
<dbReference type="Gene3D" id="2.60.120.560">
    <property type="entry name" value="Exo-inulinase, domain 1"/>
    <property type="match status" value="1"/>
</dbReference>
<sequence>MLNQIASAVQFAHDNGILHRDIKPSNILLRDRTHVYLADFGLAKIVDATAELTRSGILMGTPEYMAPDLAESSATISTDIYSLGILLYQMLTARLPFEGETPVSVFWKQLRDKPLPPSVHNPALTPAIDRVVLQVLEKDARHRYPSALALAEAFQQALQAPPILDEEEFVSQAEMELAQGYEPVVLADSVSLPEAMLVNEEVSVTPELRRRRRYSISQARSFISSRPLFQVAVRPRASRPAGRQKYTPATYDPASSIQMVPVRKRFRSRSSAPQQGEGRPEQAPVALKPRLRKRRTSRRRTAIFFGIIGAGILLFLILPASYVYYLYATRPAETVVVGSQSVSTTNVQPRGHATSITTTTMAGAPILQDDLANNASGRWSEAPASCVFAHGSYQVTRSQGSTEVPCALISPLVGDASVQVNVSLLSGSTAGILLRMRGDQYYAFQLNSVGQFSFLRHDLGAGRDQYVTLIKPTASSAIVPGSGQNTLFVLAKGSDFRFYINGIFLGETQDSTYQSGQLAFTSGTVSATDVATASFTHFKLSKITS</sequence>
<keyword evidence="7" id="KW-1133">Transmembrane helix</keyword>
<dbReference type="EC" id="2.7.11.1" evidence="1"/>
<dbReference type="InterPro" id="IPR050660">
    <property type="entry name" value="NEK_Ser/Thr_kinase"/>
</dbReference>
<keyword evidence="10" id="KW-1185">Reference proteome</keyword>
<dbReference type="CDD" id="cd14014">
    <property type="entry name" value="STKc_PknB_like"/>
    <property type="match status" value="1"/>
</dbReference>
<evidence type="ECO:0000256" key="3">
    <source>
        <dbReference type="ARBA" id="ARBA00022741"/>
    </source>
</evidence>
<comment type="caution">
    <text evidence="9">The sequence shown here is derived from an EMBL/GenBank/DDBJ whole genome shotgun (WGS) entry which is preliminary data.</text>
</comment>
<name>A0A402AIY7_9CHLR</name>
<evidence type="ECO:0000256" key="5">
    <source>
        <dbReference type="ARBA" id="ARBA00022840"/>
    </source>
</evidence>
<feature type="transmembrane region" description="Helical" evidence="7">
    <location>
        <begin position="302"/>
        <end position="327"/>
    </location>
</feature>
<dbReference type="GO" id="GO:0004674">
    <property type="term" value="F:protein serine/threonine kinase activity"/>
    <property type="evidence" value="ECO:0007669"/>
    <property type="project" value="UniProtKB-EC"/>
</dbReference>
<reference evidence="10" key="1">
    <citation type="submission" date="2018-12" db="EMBL/GenBank/DDBJ databases">
        <title>Tengunoibacter tsumagoiensis gen. nov., sp. nov., Dictyobacter kobayashii sp. nov., D. alpinus sp. nov., and D. joshuensis sp. nov. and description of Dictyobacteraceae fam. nov. within the order Ktedonobacterales isolated from Tengu-no-mugimeshi.</title>
        <authorList>
            <person name="Wang C.M."/>
            <person name="Zheng Y."/>
            <person name="Sakai Y."/>
            <person name="Toyoda A."/>
            <person name="Minakuchi Y."/>
            <person name="Abe K."/>
            <person name="Yokota A."/>
            <person name="Yabe S."/>
        </authorList>
    </citation>
    <scope>NUCLEOTIDE SEQUENCE [LARGE SCALE GENOMIC DNA]</scope>
    <source>
        <strain evidence="10">Uno11</strain>
    </source>
</reference>
<keyword evidence="4" id="KW-0418">Kinase</keyword>
<dbReference type="EMBL" id="BIFS01000001">
    <property type="protein sequence ID" value="GCE19020.1"/>
    <property type="molecule type" value="Genomic_DNA"/>
</dbReference>
<evidence type="ECO:0000313" key="9">
    <source>
        <dbReference type="EMBL" id="GCE19020.1"/>
    </source>
</evidence>
<dbReference type="PANTHER" id="PTHR43671">
    <property type="entry name" value="SERINE/THREONINE-PROTEIN KINASE NEK"/>
    <property type="match status" value="1"/>
</dbReference>
<protein>
    <recommendedName>
        <fullName evidence="1">non-specific serine/threonine protein kinase</fullName>
        <ecNumber evidence="1">2.7.11.1</ecNumber>
    </recommendedName>
</protein>
<dbReference type="PROSITE" id="PS00108">
    <property type="entry name" value="PROTEIN_KINASE_ST"/>
    <property type="match status" value="1"/>
</dbReference>
<dbReference type="InterPro" id="IPR008271">
    <property type="entry name" value="Ser/Thr_kinase_AS"/>
</dbReference>
<evidence type="ECO:0000256" key="6">
    <source>
        <dbReference type="SAM" id="MobiDB-lite"/>
    </source>
</evidence>
<keyword evidence="3" id="KW-0547">Nucleotide-binding</keyword>
<dbReference type="Gene3D" id="1.10.510.10">
    <property type="entry name" value="Transferase(Phosphotransferase) domain 1"/>
    <property type="match status" value="1"/>
</dbReference>
<evidence type="ECO:0000256" key="4">
    <source>
        <dbReference type="ARBA" id="ARBA00022777"/>
    </source>
</evidence>
<evidence type="ECO:0000259" key="8">
    <source>
        <dbReference type="PROSITE" id="PS50011"/>
    </source>
</evidence>
<keyword evidence="7" id="KW-0812">Transmembrane</keyword>
<dbReference type="SUPFAM" id="SSF56112">
    <property type="entry name" value="Protein kinase-like (PK-like)"/>
    <property type="match status" value="1"/>
</dbReference>
<dbReference type="Pfam" id="PF00069">
    <property type="entry name" value="Pkinase"/>
    <property type="match status" value="1"/>
</dbReference>
<dbReference type="InterPro" id="IPR000719">
    <property type="entry name" value="Prot_kinase_dom"/>
</dbReference>
<dbReference type="SMART" id="SM00220">
    <property type="entry name" value="S_TKc"/>
    <property type="match status" value="1"/>
</dbReference>
<feature type="region of interest" description="Disordered" evidence="6">
    <location>
        <begin position="265"/>
        <end position="293"/>
    </location>
</feature>
<dbReference type="AlphaFoldDB" id="A0A402AIY7"/>
<dbReference type="PANTHER" id="PTHR43671:SF13">
    <property type="entry name" value="SERINE_THREONINE-PROTEIN KINASE NEK2"/>
    <property type="match status" value="1"/>
</dbReference>
<dbReference type="InterPro" id="IPR011009">
    <property type="entry name" value="Kinase-like_dom_sf"/>
</dbReference>
<proteinExistence type="predicted"/>
<dbReference type="PROSITE" id="PS50011">
    <property type="entry name" value="PROTEIN_KINASE_DOM"/>
    <property type="match status" value="1"/>
</dbReference>
<keyword evidence="2" id="KW-0808">Transferase</keyword>